<dbReference type="InterPro" id="IPR042246">
    <property type="entry name" value="ZCCHC9"/>
</dbReference>
<keyword evidence="1" id="KW-0479">Metal-binding</keyword>
<feature type="domain" description="CCHC-type" evidence="7">
    <location>
        <begin position="473"/>
        <end position="489"/>
    </location>
</feature>
<dbReference type="PANTHER" id="PTHR46242:SF1">
    <property type="entry name" value="ZINC FINGER CCHC DOMAIN-CONTAINING PROTEIN 9"/>
    <property type="match status" value="1"/>
</dbReference>
<dbReference type="Gene3D" id="4.10.60.10">
    <property type="entry name" value="Zinc finger, CCHC-type"/>
    <property type="match status" value="2"/>
</dbReference>
<dbReference type="PANTHER" id="PTHR46242">
    <property type="entry name" value="ZINC FINGER CCHC DOMAIN-CONTAINING PROTEIN 9 ZCCHC9"/>
    <property type="match status" value="1"/>
</dbReference>
<dbReference type="EMBL" id="CADCXW020000009">
    <property type="protein sequence ID" value="CAD1542843.1"/>
    <property type="molecule type" value="Genomic_DNA"/>
</dbReference>
<reference evidence="8" key="1">
    <citation type="submission" date="2020-07" db="EMBL/GenBank/DDBJ databases">
        <authorList>
            <person name="Ferguson B K."/>
        </authorList>
    </citation>
    <scope>NUCLEOTIDE SEQUENCE</scope>
    <source>
        <strain evidence="8">L06</strain>
    </source>
</reference>
<evidence type="ECO:0000313" key="8">
    <source>
        <dbReference type="EMBL" id="CAD1542843.1"/>
    </source>
</evidence>
<accession>A0A6V7IYW2</accession>
<dbReference type="FunFam" id="4.10.60.10:FF:000091">
    <property type="entry name" value="Zinc finger CCHC-type-containing 9"/>
    <property type="match status" value="1"/>
</dbReference>
<dbReference type="GO" id="GO:0005730">
    <property type="term" value="C:nucleolus"/>
    <property type="evidence" value="ECO:0007669"/>
    <property type="project" value="TreeGrafter"/>
</dbReference>
<gene>
    <name evidence="8" type="ORF">BBRV_LOCUS33646</name>
</gene>
<dbReference type="InterPro" id="IPR036875">
    <property type="entry name" value="Znf_CCHC_sf"/>
</dbReference>
<evidence type="ECO:0000256" key="5">
    <source>
        <dbReference type="PROSITE-ProRule" id="PRU00047"/>
    </source>
</evidence>
<dbReference type="PROSITE" id="PS50158">
    <property type="entry name" value="ZF_CCHC"/>
    <property type="match status" value="2"/>
</dbReference>
<protein>
    <recommendedName>
        <fullName evidence="7">CCHC-type domain-containing protein</fullName>
    </recommendedName>
</protein>
<proteinExistence type="predicted"/>
<evidence type="ECO:0000256" key="4">
    <source>
        <dbReference type="ARBA" id="ARBA00022833"/>
    </source>
</evidence>
<feature type="region of interest" description="Disordered" evidence="6">
    <location>
        <begin position="58"/>
        <end position="354"/>
    </location>
</feature>
<evidence type="ECO:0000256" key="2">
    <source>
        <dbReference type="ARBA" id="ARBA00022737"/>
    </source>
</evidence>
<sequence length="558" mass="63076">MTRFARAKGSKASNERVPDEPTPWHVMKQQLDQSVAAKQFQEPKTKSAKELLRERDDLYYGDIGNQNNDWAEFEPEKKTPNKNTVNNQTPAKKDKKNKKVNSEVKENTEINGKVPCSSEESKKSKAPIKSDSTIKENTESSETNSSPLKKSKKRKSDVSNDEVSTTTPKIEGISEKGENEGQKKKKKKKTENEELKKDVSGPPQEKKQKTESEETEKSQPADGPTGKLSKRQKRNRKNKLKNSDQNDSNANDESNKKPGAFNTEGNEWTSDVKFGNKNESNNDDNNKSNEDNKNPRPPKQDGDNNGPPNRFERRPNGPPGPQNRFQNQNVVNKRKPPKIRDDKEHKRRKPNPGIQKVIINGMEVEIVLYDGFPVKKDDADRLIELRKQMIMKGIPKSEINAAMKLERRKAEKNLTRIKKNVCFHCRKAGHNLSDCPELGQEEKATGICFKCGSGEHTHFECKVTKKDDFGFAKCFICREQGHIAKQCPDNPKGLYPQGGACKICGDVTHLKKDCPDLAKEKEENTLTVDTISDAVDSLECDRKVVTHSDKPKQKIVTF</sequence>
<keyword evidence="4" id="KW-0862">Zinc</keyword>
<feature type="region of interest" description="Disordered" evidence="6">
    <location>
        <begin position="1"/>
        <end position="23"/>
    </location>
</feature>
<evidence type="ECO:0000259" key="7">
    <source>
        <dbReference type="PROSITE" id="PS50158"/>
    </source>
</evidence>
<dbReference type="Pfam" id="PF00098">
    <property type="entry name" value="zf-CCHC"/>
    <property type="match status" value="1"/>
</dbReference>
<dbReference type="GO" id="GO:0008270">
    <property type="term" value="F:zinc ion binding"/>
    <property type="evidence" value="ECO:0007669"/>
    <property type="project" value="UniProtKB-KW"/>
</dbReference>
<feature type="compositionally biased region" description="Polar residues" evidence="6">
    <location>
        <begin position="81"/>
        <end position="90"/>
    </location>
</feature>
<feature type="compositionally biased region" description="Basic and acidic residues" evidence="6">
    <location>
        <begin position="284"/>
        <end position="302"/>
    </location>
</feature>
<organism evidence="8">
    <name type="scientific">Bracon brevicornis</name>
    <dbReference type="NCBI Taxonomy" id="1563983"/>
    <lineage>
        <taxon>Eukaryota</taxon>
        <taxon>Metazoa</taxon>
        <taxon>Ecdysozoa</taxon>
        <taxon>Arthropoda</taxon>
        <taxon>Hexapoda</taxon>
        <taxon>Insecta</taxon>
        <taxon>Pterygota</taxon>
        <taxon>Neoptera</taxon>
        <taxon>Endopterygota</taxon>
        <taxon>Hymenoptera</taxon>
        <taxon>Apocrita</taxon>
        <taxon>Ichneumonoidea</taxon>
        <taxon>Braconidae</taxon>
        <taxon>Braconinae</taxon>
        <taxon>Bracon</taxon>
    </lineage>
</organism>
<feature type="domain" description="CCHC-type" evidence="7">
    <location>
        <begin position="422"/>
        <end position="437"/>
    </location>
</feature>
<feature type="compositionally biased region" description="Basic residues" evidence="6">
    <location>
        <begin position="228"/>
        <end position="240"/>
    </location>
</feature>
<keyword evidence="2" id="KW-0677">Repeat</keyword>
<keyword evidence="3 5" id="KW-0863">Zinc-finger</keyword>
<dbReference type="GO" id="GO:0003676">
    <property type="term" value="F:nucleic acid binding"/>
    <property type="evidence" value="ECO:0007669"/>
    <property type="project" value="InterPro"/>
</dbReference>
<name>A0A6V7IYW2_9HYME</name>
<evidence type="ECO:0000256" key="6">
    <source>
        <dbReference type="SAM" id="MobiDB-lite"/>
    </source>
</evidence>
<feature type="compositionally biased region" description="Basic and acidic residues" evidence="6">
    <location>
        <begin position="190"/>
        <end position="219"/>
    </location>
</feature>
<dbReference type="SUPFAM" id="SSF57756">
    <property type="entry name" value="Retrovirus zinc finger-like domains"/>
    <property type="match status" value="2"/>
</dbReference>
<dbReference type="AlphaFoldDB" id="A0A6V7IYW2"/>
<evidence type="ECO:0000256" key="1">
    <source>
        <dbReference type="ARBA" id="ARBA00022723"/>
    </source>
</evidence>
<feature type="compositionally biased region" description="Basic and acidic residues" evidence="6">
    <location>
        <begin position="172"/>
        <end position="182"/>
    </location>
</feature>
<dbReference type="InterPro" id="IPR001878">
    <property type="entry name" value="Znf_CCHC"/>
</dbReference>
<dbReference type="SMART" id="SM00343">
    <property type="entry name" value="ZnF_C2HC"/>
    <property type="match status" value="4"/>
</dbReference>
<evidence type="ECO:0000256" key="3">
    <source>
        <dbReference type="ARBA" id="ARBA00022771"/>
    </source>
</evidence>